<evidence type="ECO:0008006" key="3">
    <source>
        <dbReference type="Google" id="ProtNLM"/>
    </source>
</evidence>
<accession>A0A444VRP8</accession>
<name>A0A444VRP8_9FLAO</name>
<dbReference type="PROSITE" id="PS51257">
    <property type="entry name" value="PROKAR_LIPOPROTEIN"/>
    <property type="match status" value="1"/>
</dbReference>
<protein>
    <recommendedName>
        <fullName evidence="3">SusD/RagB family nutrient-binding outer membrane lipoprotein</fullName>
    </recommendedName>
</protein>
<comment type="caution">
    <text evidence="1">The sequence shown here is derived from an EMBL/GenBank/DDBJ whole genome shotgun (WGS) entry which is preliminary data.</text>
</comment>
<sequence length="553" mass="62108">MMTSHKIYYRLKRARLFVLTVTILVGSSCTKNFDEINTPKDQITIDQLDVKTVGSALAQAQYSGMMTWYQVSHNLYAGEWSQFFTIIHPNFPSANFTEVGSWSDPTFTGIYTNTRWGAAGTQLKLVEDFTEENNLTVENAIAKVWKVQLFHRITDYWGPIIYSQFGNGETSVAYDSQEDIYRSFFQTLDEVVTVFQNNSGEEAFGTNDLVYGGNVDQYLKWANSLRLRLAIRIAYADPSLAQQEAEKAISAPGGVITENADSALLESTVNNINKLSSITYHTEFVVSSTMQSLLVGYDDPRLDVYMQPCCGRLQQFEGEGYVGMRNGMPSSDRGRDLEQNNSFVGSKWLPIADGGTNEPDRLMEAAEVYFLRAEGALRGWNMGGTAKDLYESGIRASLEARTDATSDVIDAYVVSTNTPAKPLTYTGEADLYDSPPVSDIPVLYQEAGSFETRLEQIITQKWLSLYPMNDWEAWTERRRTGYPRGYAIIESLNPRVSTTELVRRLTFVPSEYTNNLEETEAAVSLLGGPDENDTRVWWDAKPLSDYPTPTDPQ</sequence>
<gene>
    <name evidence="1" type="ORF">DN53_04685</name>
</gene>
<reference evidence="1 2" key="1">
    <citation type="submission" date="2014-04" db="EMBL/GenBank/DDBJ databases">
        <title>Whole genome of Muricauda olearia.</title>
        <authorList>
            <person name="Zhang X.-H."/>
            <person name="Tang K."/>
        </authorList>
    </citation>
    <scope>NUCLEOTIDE SEQUENCE [LARGE SCALE GENOMIC DNA]</scope>
    <source>
        <strain evidence="1 2">Th120</strain>
    </source>
</reference>
<dbReference type="InterPro" id="IPR024302">
    <property type="entry name" value="SusD-like"/>
</dbReference>
<dbReference type="EMBL" id="JJMP01000001">
    <property type="protein sequence ID" value="RYC53505.1"/>
    <property type="molecule type" value="Genomic_DNA"/>
</dbReference>
<proteinExistence type="predicted"/>
<organism evidence="1 2">
    <name type="scientific">Flagellimonas olearia</name>
    <dbReference type="NCBI Taxonomy" id="552546"/>
    <lineage>
        <taxon>Bacteria</taxon>
        <taxon>Pseudomonadati</taxon>
        <taxon>Bacteroidota</taxon>
        <taxon>Flavobacteriia</taxon>
        <taxon>Flavobacteriales</taxon>
        <taxon>Flavobacteriaceae</taxon>
        <taxon>Flagellimonas</taxon>
    </lineage>
</organism>
<dbReference type="Gene3D" id="1.25.40.390">
    <property type="match status" value="1"/>
</dbReference>
<dbReference type="Pfam" id="PF12741">
    <property type="entry name" value="SusD-like"/>
    <property type="match status" value="1"/>
</dbReference>
<dbReference type="SUPFAM" id="SSF48452">
    <property type="entry name" value="TPR-like"/>
    <property type="match status" value="1"/>
</dbReference>
<evidence type="ECO:0000313" key="2">
    <source>
        <dbReference type="Proteomes" id="UP000290261"/>
    </source>
</evidence>
<evidence type="ECO:0000313" key="1">
    <source>
        <dbReference type="EMBL" id="RYC53505.1"/>
    </source>
</evidence>
<dbReference type="AlphaFoldDB" id="A0A444VRP8"/>
<dbReference type="InterPro" id="IPR011990">
    <property type="entry name" value="TPR-like_helical_dom_sf"/>
</dbReference>
<dbReference type="Proteomes" id="UP000290261">
    <property type="component" value="Unassembled WGS sequence"/>
</dbReference>
<keyword evidence="2" id="KW-1185">Reference proteome</keyword>